<dbReference type="EMBL" id="KK088423">
    <property type="protein sequence ID" value="EYE95107.1"/>
    <property type="molecule type" value="Genomic_DNA"/>
</dbReference>
<dbReference type="Proteomes" id="UP000019804">
    <property type="component" value="Unassembled WGS sequence"/>
</dbReference>
<dbReference type="HOGENOM" id="CLU_2372424_0_0_1"/>
<keyword evidence="1" id="KW-1133">Transmembrane helix</keyword>
<evidence type="ECO:0000313" key="2">
    <source>
        <dbReference type="EMBL" id="EYE95107.1"/>
    </source>
</evidence>
<keyword evidence="1" id="KW-0812">Transmembrane</keyword>
<proteinExistence type="predicted"/>
<dbReference type="AlphaFoldDB" id="A0A017SDU9"/>
<evidence type="ECO:0000256" key="1">
    <source>
        <dbReference type="SAM" id="Phobius"/>
    </source>
</evidence>
<reference evidence="3" key="1">
    <citation type="journal article" date="2014" name="Nat. Commun.">
        <title>Genomic adaptations of the halophilic Dead Sea filamentous fungus Eurotium rubrum.</title>
        <authorList>
            <person name="Kis-Papo T."/>
            <person name="Weig A.R."/>
            <person name="Riley R."/>
            <person name="Persoh D."/>
            <person name="Salamov A."/>
            <person name="Sun H."/>
            <person name="Lipzen A."/>
            <person name="Wasser S.P."/>
            <person name="Rambold G."/>
            <person name="Grigoriev I.V."/>
            <person name="Nevo E."/>
        </authorList>
    </citation>
    <scope>NUCLEOTIDE SEQUENCE [LARGE SCALE GENOMIC DNA]</scope>
    <source>
        <strain evidence="3">CBS 135680</strain>
    </source>
</reference>
<organism evidence="2 3">
    <name type="scientific">Aspergillus ruber (strain CBS 135680)</name>
    <dbReference type="NCBI Taxonomy" id="1388766"/>
    <lineage>
        <taxon>Eukaryota</taxon>
        <taxon>Fungi</taxon>
        <taxon>Dikarya</taxon>
        <taxon>Ascomycota</taxon>
        <taxon>Pezizomycotina</taxon>
        <taxon>Eurotiomycetes</taxon>
        <taxon>Eurotiomycetidae</taxon>
        <taxon>Eurotiales</taxon>
        <taxon>Aspergillaceae</taxon>
        <taxon>Aspergillus</taxon>
        <taxon>Aspergillus subgen. Aspergillus</taxon>
    </lineage>
</organism>
<keyword evidence="3" id="KW-1185">Reference proteome</keyword>
<dbReference type="GeneID" id="63702734"/>
<sequence length="95" mass="11533">MNWTVPKRIEPKTSTALDDDWMIQMLLYPLITSSSLFFSFLFFYVRYTMRYIYDRLYYYCLSTIDDDIIFLSQAIFHDYVPMMCRVCHLGSYDGR</sequence>
<gene>
    <name evidence="2" type="ORF">EURHEDRAFT_63627</name>
</gene>
<accession>A0A017SDU9</accession>
<dbReference type="RefSeq" id="XP_040638795.1">
    <property type="nucleotide sequence ID" value="XM_040787610.1"/>
</dbReference>
<keyword evidence="1" id="KW-0472">Membrane</keyword>
<evidence type="ECO:0000313" key="3">
    <source>
        <dbReference type="Proteomes" id="UP000019804"/>
    </source>
</evidence>
<feature type="transmembrane region" description="Helical" evidence="1">
    <location>
        <begin position="26"/>
        <end position="45"/>
    </location>
</feature>
<name>A0A017SDU9_ASPRC</name>
<protein>
    <submittedName>
        <fullName evidence="2">Uncharacterized protein</fullName>
    </submittedName>
</protein>